<dbReference type="GO" id="GO:0016020">
    <property type="term" value="C:membrane"/>
    <property type="evidence" value="ECO:0007669"/>
    <property type="project" value="UniProtKB-SubCell"/>
</dbReference>
<reference evidence="10 11" key="1">
    <citation type="journal article" date="2016" name="Nat. Commun.">
        <title>Thousands of microbial genomes shed light on interconnected biogeochemical processes in an aquifer system.</title>
        <authorList>
            <person name="Anantharaman K."/>
            <person name="Brown C.T."/>
            <person name="Hug L.A."/>
            <person name="Sharon I."/>
            <person name="Castelle C.J."/>
            <person name="Probst A.J."/>
            <person name="Thomas B.C."/>
            <person name="Singh A."/>
            <person name="Wilkins M.J."/>
            <person name="Karaoz U."/>
            <person name="Brodie E.L."/>
            <person name="Williams K.H."/>
            <person name="Hubbard S.S."/>
            <person name="Banfield J.F."/>
        </authorList>
    </citation>
    <scope>NUCLEOTIDE SEQUENCE [LARGE SCALE GENOMIC DNA]</scope>
</reference>
<keyword evidence="3" id="KW-0813">Transport</keyword>
<evidence type="ECO:0000256" key="1">
    <source>
        <dbReference type="ARBA" id="ARBA00004141"/>
    </source>
</evidence>
<name>A0A1F5P1Q4_9BACT</name>
<feature type="transmembrane region" description="Helical" evidence="8">
    <location>
        <begin position="25"/>
        <end position="43"/>
    </location>
</feature>
<protein>
    <recommendedName>
        <fullName evidence="9">SLC41A/MgtE integral membrane domain-containing protein</fullName>
    </recommendedName>
</protein>
<feature type="transmembrane region" description="Helical" evidence="8">
    <location>
        <begin position="55"/>
        <end position="78"/>
    </location>
</feature>
<dbReference type="InterPro" id="IPR006667">
    <property type="entry name" value="SLC41_membr_dom"/>
</dbReference>
<dbReference type="PANTHER" id="PTHR41394">
    <property type="entry name" value="MAGNESIUM TRANSPORTER MGTE"/>
    <property type="match status" value="1"/>
</dbReference>
<keyword evidence="7 8" id="KW-0472">Membrane</keyword>
<comment type="similarity">
    <text evidence="2">Belongs to the SLC41A transporter family.</text>
</comment>
<organism evidence="10 11">
    <name type="scientific">Candidatus Doudnabacteria bacterium RIFCSPHIGHO2_01_FULL_49_9</name>
    <dbReference type="NCBI Taxonomy" id="1817827"/>
    <lineage>
        <taxon>Bacteria</taxon>
        <taxon>Candidatus Doudnaibacteriota</taxon>
    </lineage>
</organism>
<dbReference type="Gene3D" id="1.10.357.20">
    <property type="entry name" value="SLC41 divalent cation transporters, integral membrane domain"/>
    <property type="match status" value="1"/>
</dbReference>
<dbReference type="InterPro" id="IPR036739">
    <property type="entry name" value="SLC41_membr_dom_sf"/>
</dbReference>
<dbReference type="Proteomes" id="UP000176339">
    <property type="component" value="Unassembled WGS sequence"/>
</dbReference>
<evidence type="ECO:0000256" key="6">
    <source>
        <dbReference type="ARBA" id="ARBA00022989"/>
    </source>
</evidence>
<dbReference type="GO" id="GO:0008324">
    <property type="term" value="F:monoatomic cation transmembrane transporter activity"/>
    <property type="evidence" value="ECO:0007669"/>
    <property type="project" value="InterPro"/>
</dbReference>
<evidence type="ECO:0000256" key="3">
    <source>
        <dbReference type="ARBA" id="ARBA00022448"/>
    </source>
</evidence>
<dbReference type="PANTHER" id="PTHR41394:SF5">
    <property type="entry name" value="SLC41A_MGTE INTEGRAL MEMBRANE DOMAIN-CONTAINING PROTEIN"/>
    <property type="match status" value="1"/>
</dbReference>
<evidence type="ECO:0000256" key="7">
    <source>
        <dbReference type="ARBA" id="ARBA00023136"/>
    </source>
</evidence>
<gene>
    <name evidence="10" type="ORF">A2846_00020</name>
</gene>
<evidence type="ECO:0000313" key="10">
    <source>
        <dbReference type="EMBL" id="OGE83783.1"/>
    </source>
</evidence>
<feature type="transmembrane region" description="Helical" evidence="8">
    <location>
        <begin position="125"/>
        <end position="145"/>
    </location>
</feature>
<dbReference type="EMBL" id="MFEN01000036">
    <property type="protein sequence ID" value="OGE83783.1"/>
    <property type="molecule type" value="Genomic_DNA"/>
</dbReference>
<dbReference type="SUPFAM" id="SSF161093">
    <property type="entry name" value="MgtE membrane domain-like"/>
    <property type="match status" value="1"/>
</dbReference>
<evidence type="ECO:0000256" key="2">
    <source>
        <dbReference type="ARBA" id="ARBA00009749"/>
    </source>
</evidence>
<evidence type="ECO:0000256" key="5">
    <source>
        <dbReference type="ARBA" id="ARBA00022842"/>
    </source>
</evidence>
<keyword evidence="4 8" id="KW-0812">Transmembrane</keyword>
<feature type="domain" description="SLC41A/MgtE integral membrane" evidence="9">
    <location>
        <begin position="59"/>
        <end position="179"/>
    </location>
</feature>
<sequence>MTLSPKPEITDDLKEPVGHLLEHRLPWLVLGLLGGIITSIIVSKYEQILAADVRLAFFIPIIVYMSGAVGSQTETIFVRHLKQTGKGFFRYLAKETGLGLGLGLIFGLATGLFAAYWLGSGPLGITVGLAMLVNLSLAPILSTVVPELLYKEHSDPALGAGPLATIIQDLISLLIYFLVADLIIF</sequence>
<comment type="subcellular location">
    <subcellularLocation>
        <location evidence="1">Membrane</location>
        <topology evidence="1">Multi-pass membrane protein</topology>
    </subcellularLocation>
</comment>
<comment type="caution">
    <text evidence="10">The sequence shown here is derived from an EMBL/GenBank/DDBJ whole genome shotgun (WGS) entry which is preliminary data.</text>
</comment>
<proteinExistence type="inferred from homology"/>
<keyword evidence="6 8" id="KW-1133">Transmembrane helix</keyword>
<feature type="transmembrane region" description="Helical" evidence="8">
    <location>
        <begin position="98"/>
        <end position="118"/>
    </location>
</feature>
<dbReference type="Pfam" id="PF01769">
    <property type="entry name" value="MgtE"/>
    <property type="match status" value="1"/>
</dbReference>
<keyword evidence="5" id="KW-0460">Magnesium</keyword>
<accession>A0A1F5P1Q4</accession>
<evidence type="ECO:0000313" key="11">
    <source>
        <dbReference type="Proteomes" id="UP000176339"/>
    </source>
</evidence>
<feature type="transmembrane region" description="Helical" evidence="8">
    <location>
        <begin position="165"/>
        <end position="184"/>
    </location>
</feature>
<evidence type="ECO:0000256" key="8">
    <source>
        <dbReference type="SAM" id="Phobius"/>
    </source>
</evidence>
<evidence type="ECO:0000259" key="9">
    <source>
        <dbReference type="Pfam" id="PF01769"/>
    </source>
</evidence>
<dbReference type="AlphaFoldDB" id="A0A1F5P1Q4"/>
<evidence type="ECO:0000256" key="4">
    <source>
        <dbReference type="ARBA" id="ARBA00022692"/>
    </source>
</evidence>